<accession>A0ACC8EMQ9</accession>
<gene>
    <name evidence="1" type="ORF">K441DRAFT_593109</name>
</gene>
<dbReference type="Proteomes" id="UP000250078">
    <property type="component" value="Unassembled WGS sequence"/>
</dbReference>
<reference evidence="1 2" key="1">
    <citation type="journal article" date="2016" name="Nat. Commun.">
        <title>Ectomycorrhizal ecology is imprinted in the genome of the dominant symbiotic fungus Cenococcum geophilum.</title>
        <authorList>
            <consortium name="DOE Joint Genome Institute"/>
            <person name="Peter M."/>
            <person name="Kohler A."/>
            <person name="Ohm R.A."/>
            <person name="Kuo A."/>
            <person name="Krutzmann J."/>
            <person name="Morin E."/>
            <person name="Arend M."/>
            <person name="Barry K.W."/>
            <person name="Binder M."/>
            <person name="Choi C."/>
            <person name="Clum A."/>
            <person name="Copeland A."/>
            <person name="Grisel N."/>
            <person name="Haridas S."/>
            <person name="Kipfer T."/>
            <person name="LaButti K."/>
            <person name="Lindquist E."/>
            <person name="Lipzen A."/>
            <person name="Maire R."/>
            <person name="Meier B."/>
            <person name="Mihaltcheva S."/>
            <person name="Molinier V."/>
            <person name="Murat C."/>
            <person name="Poggeler S."/>
            <person name="Quandt C.A."/>
            <person name="Sperisen C."/>
            <person name="Tritt A."/>
            <person name="Tisserant E."/>
            <person name="Crous P.W."/>
            <person name="Henrissat B."/>
            <person name="Nehls U."/>
            <person name="Egli S."/>
            <person name="Spatafora J.W."/>
            <person name="Grigoriev I.V."/>
            <person name="Martin F.M."/>
        </authorList>
    </citation>
    <scope>NUCLEOTIDE SEQUENCE [LARGE SCALE GENOMIC DNA]</scope>
    <source>
        <strain evidence="1 2">1.58</strain>
    </source>
</reference>
<evidence type="ECO:0000313" key="2">
    <source>
        <dbReference type="Proteomes" id="UP000250078"/>
    </source>
</evidence>
<dbReference type="EMBL" id="KV748257">
    <property type="protein sequence ID" value="OCK87673.1"/>
    <property type="molecule type" value="Genomic_DNA"/>
</dbReference>
<protein>
    <submittedName>
        <fullName evidence="1">Uncharacterized protein</fullName>
    </submittedName>
</protein>
<organism evidence="1 2">
    <name type="scientific">Cenococcum geophilum 1.58</name>
    <dbReference type="NCBI Taxonomy" id="794803"/>
    <lineage>
        <taxon>Eukaryota</taxon>
        <taxon>Fungi</taxon>
        <taxon>Dikarya</taxon>
        <taxon>Ascomycota</taxon>
        <taxon>Pezizomycotina</taxon>
        <taxon>Dothideomycetes</taxon>
        <taxon>Pleosporomycetidae</taxon>
        <taxon>Gloniales</taxon>
        <taxon>Gloniaceae</taxon>
        <taxon>Cenococcum</taxon>
    </lineage>
</organism>
<proteinExistence type="predicted"/>
<keyword evidence="2" id="KW-1185">Reference proteome</keyword>
<sequence>LNNFYSTYLDNILIYSNNPFKHTKHRLKNVGLYINLKKYEFLVIEVKYLKLIITTKGVRMDPKKVRIITK</sequence>
<name>A0ACC8EMQ9_9PEZI</name>
<feature type="non-terminal residue" evidence="1">
    <location>
        <position position="1"/>
    </location>
</feature>
<evidence type="ECO:0000313" key="1">
    <source>
        <dbReference type="EMBL" id="OCK87673.1"/>
    </source>
</evidence>